<sequence length="187" mass="20506">MQEMTNGNPKGLCCPRRVSEGLPAESGNSTVDGIPMYSRGSNAVQHESCGHPVHYRKRCSGLMALTNQAEPNPANLLDLPLISLGTNAILSSTTGCTIPRLASSRRYLEFSLLVTSRSAVDQFVHCMDTCIIQTLNREYHIDIKSYASDGKDAMQGFLRLSVTLTPNSPFPHLGLVSTLLSYRHRKL</sequence>
<accession>A0A9P4MKK4</accession>
<organism evidence="2 3">
    <name type="scientific">Myriangium duriaei CBS 260.36</name>
    <dbReference type="NCBI Taxonomy" id="1168546"/>
    <lineage>
        <taxon>Eukaryota</taxon>
        <taxon>Fungi</taxon>
        <taxon>Dikarya</taxon>
        <taxon>Ascomycota</taxon>
        <taxon>Pezizomycotina</taxon>
        <taxon>Dothideomycetes</taxon>
        <taxon>Dothideomycetidae</taxon>
        <taxon>Myriangiales</taxon>
        <taxon>Myriangiaceae</taxon>
        <taxon>Myriangium</taxon>
    </lineage>
</organism>
<evidence type="ECO:0000256" key="1">
    <source>
        <dbReference type="SAM" id="MobiDB-lite"/>
    </source>
</evidence>
<dbReference type="EMBL" id="ML996082">
    <property type="protein sequence ID" value="KAF2156358.1"/>
    <property type="molecule type" value="Genomic_DNA"/>
</dbReference>
<dbReference type="Proteomes" id="UP000799439">
    <property type="component" value="Unassembled WGS sequence"/>
</dbReference>
<gene>
    <name evidence="2" type="ORF">K461DRAFT_94804</name>
</gene>
<name>A0A9P4MKK4_9PEZI</name>
<feature type="region of interest" description="Disordered" evidence="1">
    <location>
        <begin position="1"/>
        <end position="31"/>
    </location>
</feature>
<keyword evidence="3" id="KW-1185">Reference proteome</keyword>
<dbReference type="AlphaFoldDB" id="A0A9P4MKK4"/>
<reference evidence="2" key="1">
    <citation type="journal article" date="2020" name="Stud. Mycol.">
        <title>101 Dothideomycetes genomes: a test case for predicting lifestyles and emergence of pathogens.</title>
        <authorList>
            <person name="Haridas S."/>
            <person name="Albert R."/>
            <person name="Binder M."/>
            <person name="Bloem J."/>
            <person name="Labutti K."/>
            <person name="Salamov A."/>
            <person name="Andreopoulos B."/>
            <person name="Baker S."/>
            <person name="Barry K."/>
            <person name="Bills G."/>
            <person name="Bluhm B."/>
            <person name="Cannon C."/>
            <person name="Castanera R."/>
            <person name="Culley D."/>
            <person name="Daum C."/>
            <person name="Ezra D."/>
            <person name="Gonzalez J."/>
            <person name="Henrissat B."/>
            <person name="Kuo A."/>
            <person name="Liang C."/>
            <person name="Lipzen A."/>
            <person name="Lutzoni F."/>
            <person name="Magnuson J."/>
            <person name="Mondo S."/>
            <person name="Nolan M."/>
            <person name="Ohm R."/>
            <person name="Pangilinan J."/>
            <person name="Park H.-J."/>
            <person name="Ramirez L."/>
            <person name="Alfaro M."/>
            <person name="Sun H."/>
            <person name="Tritt A."/>
            <person name="Yoshinaga Y."/>
            <person name="Zwiers L.-H."/>
            <person name="Turgeon B."/>
            <person name="Goodwin S."/>
            <person name="Spatafora J."/>
            <person name="Crous P."/>
            <person name="Grigoriev I."/>
        </authorList>
    </citation>
    <scope>NUCLEOTIDE SEQUENCE</scope>
    <source>
        <strain evidence="2">CBS 260.36</strain>
    </source>
</reference>
<comment type="caution">
    <text evidence="2">The sequence shown here is derived from an EMBL/GenBank/DDBJ whole genome shotgun (WGS) entry which is preliminary data.</text>
</comment>
<proteinExistence type="predicted"/>
<evidence type="ECO:0000313" key="2">
    <source>
        <dbReference type="EMBL" id="KAF2156358.1"/>
    </source>
</evidence>
<evidence type="ECO:0000313" key="3">
    <source>
        <dbReference type="Proteomes" id="UP000799439"/>
    </source>
</evidence>
<protein>
    <submittedName>
        <fullName evidence="2">Uncharacterized protein</fullName>
    </submittedName>
</protein>